<dbReference type="AlphaFoldDB" id="A0AAW1KJ75"/>
<accession>A0AAW1KJ75</accession>
<organism evidence="1 2">
    <name type="scientific">Popillia japonica</name>
    <name type="common">Japanese beetle</name>
    <dbReference type="NCBI Taxonomy" id="7064"/>
    <lineage>
        <taxon>Eukaryota</taxon>
        <taxon>Metazoa</taxon>
        <taxon>Ecdysozoa</taxon>
        <taxon>Arthropoda</taxon>
        <taxon>Hexapoda</taxon>
        <taxon>Insecta</taxon>
        <taxon>Pterygota</taxon>
        <taxon>Neoptera</taxon>
        <taxon>Endopterygota</taxon>
        <taxon>Coleoptera</taxon>
        <taxon>Polyphaga</taxon>
        <taxon>Scarabaeiformia</taxon>
        <taxon>Scarabaeidae</taxon>
        <taxon>Rutelinae</taxon>
        <taxon>Popillia</taxon>
    </lineage>
</organism>
<dbReference type="Proteomes" id="UP001458880">
    <property type="component" value="Unassembled WGS sequence"/>
</dbReference>
<evidence type="ECO:0000313" key="1">
    <source>
        <dbReference type="EMBL" id="KAK9719371.1"/>
    </source>
</evidence>
<evidence type="ECO:0000313" key="2">
    <source>
        <dbReference type="Proteomes" id="UP001458880"/>
    </source>
</evidence>
<dbReference type="EMBL" id="JASPKY010000220">
    <property type="protein sequence ID" value="KAK9719371.1"/>
    <property type="molecule type" value="Genomic_DNA"/>
</dbReference>
<sequence length="246" mass="28078">MASPVAMQFQNVKQNHIDGATTDTVKSGKTHVEFLKVKPAEDSPVPHVVLPALEQPVVLPQRTVKKPLSLQKQHLCLLQLYRTVKLKKKLVENECVVVLLCFYAGDYRVLNFNFTGKLLSAKAPYLLEPNTTLGVFFCFVCAYRKTSFKINARRNLDTCFRRATEPFGKLKAMMPSKKQYDLVQNDDYDTRIPLHPEEAFHHGITFQAKKAFHHGITFQAKAKDPSQAQPAPPMHPRKQFHTLIFF</sequence>
<protein>
    <submittedName>
        <fullName evidence="1">Uncharacterized protein</fullName>
    </submittedName>
</protein>
<gene>
    <name evidence="1" type="ORF">QE152_g22671</name>
</gene>
<name>A0AAW1KJ75_POPJA</name>
<comment type="caution">
    <text evidence="1">The sequence shown here is derived from an EMBL/GenBank/DDBJ whole genome shotgun (WGS) entry which is preliminary data.</text>
</comment>
<proteinExistence type="predicted"/>
<keyword evidence="2" id="KW-1185">Reference proteome</keyword>
<reference evidence="1 2" key="1">
    <citation type="journal article" date="2024" name="BMC Genomics">
        <title>De novo assembly and annotation of Popillia japonica's genome with initial clues to its potential as an invasive pest.</title>
        <authorList>
            <person name="Cucini C."/>
            <person name="Boschi S."/>
            <person name="Funari R."/>
            <person name="Cardaioli E."/>
            <person name="Iannotti N."/>
            <person name="Marturano G."/>
            <person name="Paoli F."/>
            <person name="Bruttini M."/>
            <person name="Carapelli A."/>
            <person name="Frati F."/>
            <person name="Nardi F."/>
        </authorList>
    </citation>
    <scope>NUCLEOTIDE SEQUENCE [LARGE SCALE GENOMIC DNA]</scope>
    <source>
        <strain evidence="1">DMR45628</strain>
    </source>
</reference>